<evidence type="ECO:0000313" key="2">
    <source>
        <dbReference type="EMBL" id="KAJ8779074.1"/>
    </source>
</evidence>
<accession>A0AB34GKZ6</accession>
<organism evidence="2 3">
    <name type="scientific">Eschrichtius robustus</name>
    <name type="common">California gray whale</name>
    <name type="synonym">Eschrichtius gibbosus</name>
    <dbReference type="NCBI Taxonomy" id="9764"/>
    <lineage>
        <taxon>Eukaryota</taxon>
        <taxon>Metazoa</taxon>
        <taxon>Chordata</taxon>
        <taxon>Craniata</taxon>
        <taxon>Vertebrata</taxon>
        <taxon>Euteleostomi</taxon>
        <taxon>Mammalia</taxon>
        <taxon>Eutheria</taxon>
        <taxon>Laurasiatheria</taxon>
        <taxon>Artiodactyla</taxon>
        <taxon>Whippomorpha</taxon>
        <taxon>Cetacea</taxon>
        <taxon>Mysticeti</taxon>
        <taxon>Eschrichtiidae</taxon>
        <taxon>Eschrichtius</taxon>
    </lineage>
</organism>
<proteinExistence type="predicted"/>
<gene>
    <name evidence="2" type="ORF">J1605_012925</name>
</gene>
<dbReference type="Proteomes" id="UP001159641">
    <property type="component" value="Unassembled WGS sequence"/>
</dbReference>
<comment type="caution">
    <text evidence="2">The sequence shown here is derived from an EMBL/GenBank/DDBJ whole genome shotgun (WGS) entry which is preliminary data.</text>
</comment>
<name>A0AB34GKZ6_ESCRO</name>
<sequence length="176" mass="18796">MTSGSARLLVHTSLLPPQPLPERPLRLSPPVKQLLVPMTLKEPEGGKAPPGGPLHVPPFSKPDQNTSTNPLGPHTEPSGGSLFAKAKVNGGSPEALGWRPGLEEVVPGFTRGRPTAPAKAQEGPLVETPENSPLSDPKALNGDRQTPFLLSSKPEYFCETRRLLAPPGKTWWRTSS</sequence>
<feature type="region of interest" description="Disordered" evidence="1">
    <location>
        <begin position="1"/>
        <end position="147"/>
    </location>
</feature>
<evidence type="ECO:0000313" key="3">
    <source>
        <dbReference type="Proteomes" id="UP001159641"/>
    </source>
</evidence>
<protein>
    <submittedName>
        <fullName evidence="2">Uncharacterized protein</fullName>
    </submittedName>
</protein>
<keyword evidence="3" id="KW-1185">Reference proteome</keyword>
<feature type="compositionally biased region" description="Pro residues" evidence="1">
    <location>
        <begin position="50"/>
        <end position="60"/>
    </location>
</feature>
<evidence type="ECO:0000256" key="1">
    <source>
        <dbReference type="SAM" id="MobiDB-lite"/>
    </source>
</evidence>
<dbReference type="EMBL" id="JAIQCJ010002232">
    <property type="protein sequence ID" value="KAJ8779074.1"/>
    <property type="molecule type" value="Genomic_DNA"/>
</dbReference>
<dbReference type="AlphaFoldDB" id="A0AB34GKZ6"/>
<reference evidence="2 3" key="1">
    <citation type="submission" date="2022-11" db="EMBL/GenBank/DDBJ databases">
        <title>Whole genome sequence of Eschrichtius robustus ER-17-0199.</title>
        <authorList>
            <person name="Bruniche-Olsen A."/>
            <person name="Black A.N."/>
            <person name="Fields C.J."/>
            <person name="Walden K."/>
            <person name="Dewoody J.A."/>
        </authorList>
    </citation>
    <scope>NUCLEOTIDE SEQUENCE [LARGE SCALE GENOMIC DNA]</scope>
    <source>
        <strain evidence="2">ER-17-0199</strain>
        <tissue evidence="2">Blubber</tissue>
    </source>
</reference>